<dbReference type="Gramene" id="OE9A011444T1">
    <property type="protein sequence ID" value="OE9A011444C1"/>
    <property type="gene ID" value="OE9A011444"/>
</dbReference>
<protein>
    <submittedName>
        <fullName evidence="1">R3H domain-containing 1-like</fullName>
    </submittedName>
</protein>
<evidence type="ECO:0000313" key="1">
    <source>
        <dbReference type="EMBL" id="CAA3030622.1"/>
    </source>
</evidence>
<dbReference type="EMBL" id="CACTIH010009385">
    <property type="protein sequence ID" value="CAA3030622.1"/>
    <property type="molecule type" value="Genomic_DNA"/>
</dbReference>
<dbReference type="InterPro" id="IPR051937">
    <property type="entry name" value="R3H_domain_containing"/>
</dbReference>
<keyword evidence="2" id="KW-1185">Reference proteome</keyword>
<evidence type="ECO:0000313" key="2">
    <source>
        <dbReference type="Proteomes" id="UP000594638"/>
    </source>
</evidence>
<proteinExistence type="predicted"/>
<name>A0A8S0VFM7_OLEEU</name>
<dbReference type="OrthoDB" id="278430at2759"/>
<reference evidence="1 2" key="1">
    <citation type="submission" date="2019-12" db="EMBL/GenBank/DDBJ databases">
        <authorList>
            <person name="Alioto T."/>
            <person name="Alioto T."/>
            <person name="Gomez Garrido J."/>
        </authorList>
    </citation>
    <scope>NUCLEOTIDE SEQUENCE [LARGE SCALE GENOMIC DNA]</scope>
</reference>
<gene>
    <name evidence="1" type="ORF">OLEA9_A011444</name>
</gene>
<dbReference type="PANTHER" id="PTHR15672:SF8">
    <property type="entry name" value="PROTEIN ENCORE"/>
    <property type="match status" value="1"/>
</dbReference>
<sequence length="234" mass="25655">MEGSVATSEDFGAPPESWEVADVDASMRHLMLSSSKNDAVSSNSLVSTRSEKGDISPSIGVSEDLVNSVDQFLREALQNPRERLSDMRGHGWLDRYTQRFDPGFGYNGGPYAIQPMYAPALNYNTEFPQLGSSHRPPISAEHQPHPIPQHLPGPWVASSTPAGIGYGPPETMMTPFSPSHVGARTNSALYLHSAQYPCHHSGMPLIRPHEAIHQPFPQSYQQQPDASFGLARPR</sequence>
<dbReference type="Proteomes" id="UP000594638">
    <property type="component" value="Unassembled WGS sequence"/>
</dbReference>
<dbReference type="AlphaFoldDB" id="A0A8S0VFM7"/>
<accession>A0A8S0VFM7</accession>
<dbReference type="PANTHER" id="PTHR15672">
    <property type="entry name" value="CAMP-REGULATED PHOSPHOPROTEIN 21 RELATED R3H DOMAIN CONTAINING PROTEIN"/>
    <property type="match status" value="1"/>
</dbReference>
<organism evidence="1 2">
    <name type="scientific">Olea europaea subsp. europaea</name>
    <dbReference type="NCBI Taxonomy" id="158383"/>
    <lineage>
        <taxon>Eukaryota</taxon>
        <taxon>Viridiplantae</taxon>
        <taxon>Streptophyta</taxon>
        <taxon>Embryophyta</taxon>
        <taxon>Tracheophyta</taxon>
        <taxon>Spermatophyta</taxon>
        <taxon>Magnoliopsida</taxon>
        <taxon>eudicotyledons</taxon>
        <taxon>Gunneridae</taxon>
        <taxon>Pentapetalae</taxon>
        <taxon>asterids</taxon>
        <taxon>lamiids</taxon>
        <taxon>Lamiales</taxon>
        <taxon>Oleaceae</taxon>
        <taxon>Oleeae</taxon>
        <taxon>Olea</taxon>
    </lineage>
</organism>
<comment type="caution">
    <text evidence="1">The sequence shown here is derived from an EMBL/GenBank/DDBJ whole genome shotgun (WGS) entry which is preliminary data.</text>
</comment>